<dbReference type="InterPro" id="IPR036940">
    <property type="entry name" value="PI3/4_kinase_cat_sf"/>
</dbReference>
<dbReference type="GO" id="GO:0005634">
    <property type="term" value="C:nucleus"/>
    <property type="evidence" value="ECO:0007669"/>
    <property type="project" value="UniProtKB-SubCell"/>
</dbReference>
<dbReference type="AlphaFoldDB" id="A0ABD1D000"/>
<dbReference type="CDD" id="cd05171">
    <property type="entry name" value="PIKKc_ATM"/>
    <property type="match status" value="1"/>
</dbReference>
<evidence type="ECO:0000313" key="11">
    <source>
        <dbReference type="EMBL" id="KAL1384595.1"/>
    </source>
</evidence>
<dbReference type="PROSITE" id="PS51190">
    <property type="entry name" value="FATC"/>
    <property type="match status" value="1"/>
</dbReference>
<dbReference type="SMART" id="SM00146">
    <property type="entry name" value="PI3Kc"/>
    <property type="match status" value="1"/>
</dbReference>
<dbReference type="EMBL" id="JBEHCU010008355">
    <property type="protein sequence ID" value="KAL1384595.1"/>
    <property type="molecule type" value="Genomic_DNA"/>
</dbReference>
<dbReference type="Pfam" id="PF02260">
    <property type="entry name" value="FATC"/>
    <property type="match status" value="1"/>
</dbReference>
<feature type="domain" description="PI3K/PI4K catalytic" evidence="9">
    <location>
        <begin position="25"/>
        <end position="334"/>
    </location>
</feature>
<dbReference type="InterPro" id="IPR044107">
    <property type="entry name" value="PIKKc_ATM"/>
</dbReference>
<dbReference type="Pfam" id="PF00454">
    <property type="entry name" value="PI3_PI4_kinase"/>
    <property type="match status" value="1"/>
</dbReference>
<accession>A0ABD1D000</accession>
<keyword evidence="7" id="KW-0067">ATP-binding</keyword>
<organism evidence="11 12">
    <name type="scientific">Culex pipiens pipiens</name>
    <name type="common">Northern house mosquito</name>
    <dbReference type="NCBI Taxonomy" id="38569"/>
    <lineage>
        <taxon>Eukaryota</taxon>
        <taxon>Metazoa</taxon>
        <taxon>Ecdysozoa</taxon>
        <taxon>Arthropoda</taxon>
        <taxon>Hexapoda</taxon>
        <taxon>Insecta</taxon>
        <taxon>Pterygota</taxon>
        <taxon>Neoptera</taxon>
        <taxon>Endopterygota</taxon>
        <taxon>Diptera</taxon>
        <taxon>Nematocera</taxon>
        <taxon>Culicoidea</taxon>
        <taxon>Culicidae</taxon>
        <taxon>Culicinae</taxon>
        <taxon>Culicini</taxon>
        <taxon>Culex</taxon>
        <taxon>Culex</taxon>
    </lineage>
</organism>
<evidence type="ECO:0000256" key="6">
    <source>
        <dbReference type="ARBA" id="ARBA00022777"/>
    </source>
</evidence>
<evidence type="ECO:0000256" key="7">
    <source>
        <dbReference type="ARBA" id="ARBA00022840"/>
    </source>
</evidence>
<keyword evidence="3" id="KW-0808">Transferase</keyword>
<dbReference type="PROSITE" id="PS00916">
    <property type="entry name" value="PI3_4_KINASE_2"/>
    <property type="match status" value="1"/>
</dbReference>
<dbReference type="Gene3D" id="1.10.1070.11">
    <property type="entry name" value="Phosphatidylinositol 3-/4-kinase, catalytic domain"/>
    <property type="match status" value="1"/>
</dbReference>
<keyword evidence="8" id="KW-0539">Nucleus</keyword>
<dbReference type="InterPro" id="IPR038980">
    <property type="entry name" value="ATM_plant"/>
</dbReference>
<dbReference type="PROSITE" id="PS50290">
    <property type="entry name" value="PI3_4_KINASE_3"/>
    <property type="match status" value="1"/>
</dbReference>
<dbReference type="GO" id="GO:0006974">
    <property type="term" value="P:DNA damage response"/>
    <property type="evidence" value="ECO:0007669"/>
    <property type="project" value="UniProtKB-KW"/>
</dbReference>
<keyword evidence="6" id="KW-0418">Kinase</keyword>
<evidence type="ECO:0000256" key="5">
    <source>
        <dbReference type="ARBA" id="ARBA00022763"/>
    </source>
</evidence>
<dbReference type="SUPFAM" id="SSF56112">
    <property type="entry name" value="Protein kinase-like (PK-like)"/>
    <property type="match status" value="1"/>
</dbReference>
<reference evidence="11 12" key="1">
    <citation type="submission" date="2024-05" db="EMBL/GenBank/DDBJ databases">
        <title>Culex pipiens pipiens assembly and annotation.</title>
        <authorList>
            <person name="Alout H."/>
            <person name="Durand T."/>
        </authorList>
    </citation>
    <scope>NUCLEOTIDE SEQUENCE [LARGE SCALE GENOMIC DNA]</scope>
    <source>
        <strain evidence="11">HA-2024</strain>
        <tissue evidence="11">Whole body</tissue>
    </source>
</reference>
<evidence type="ECO:0000256" key="1">
    <source>
        <dbReference type="ARBA" id="ARBA00004123"/>
    </source>
</evidence>
<name>A0ABD1D000_CULPP</name>
<dbReference type="InterPro" id="IPR011009">
    <property type="entry name" value="Kinase-like_dom_sf"/>
</dbReference>
<dbReference type="PROSITE" id="PS00915">
    <property type="entry name" value="PI3_4_KINASE_1"/>
    <property type="match status" value="1"/>
</dbReference>
<dbReference type="Gene3D" id="3.30.1010.10">
    <property type="entry name" value="Phosphatidylinositol 3-kinase Catalytic Subunit, Chain A, domain 4"/>
    <property type="match status" value="1"/>
</dbReference>
<proteinExistence type="predicted"/>
<dbReference type="InterPro" id="IPR003152">
    <property type="entry name" value="FATC_dom"/>
</dbReference>
<sequence>MQTVSKATMTLGQDITATRLGIHKWADQIQGVGGINAPKKLVCHCMDGQERIQLLKGKDDMRQDAVMQQVFGILNVLLRNDKEASRRKLAVRTYKVVPLSRQSGILEWCSNTVPIGVWLIPAHQRYRPQDITPIEARKLFAELAKSSVKTKQDKFGKICDRLSPVFHHFFLERFLMPGMWFERRLCYTKSVAVASMIGYILGIGDRHVQNILVDEKTAEVIHIDFGIAFELGKNLPTPETIPFRLTRDLISGMGISGIEGVFKKSCERTLEILRANHAPIMTILEVLLYDPLYSWNVLTNKKAARRQMAEMYGDEESGLGGGSSVNISAERALLRVSDKLNGKEDEKYTSVEGQVERLIFTASTNLNLCQLFHGWQPYL</sequence>
<dbReference type="GO" id="GO:0004674">
    <property type="term" value="F:protein serine/threonine kinase activity"/>
    <property type="evidence" value="ECO:0007669"/>
    <property type="project" value="UniProtKB-EC"/>
</dbReference>
<protein>
    <recommendedName>
        <fullName evidence="2">non-specific serine/threonine protein kinase</fullName>
        <ecNumber evidence="2">2.7.11.1</ecNumber>
    </recommendedName>
</protein>
<evidence type="ECO:0000256" key="3">
    <source>
        <dbReference type="ARBA" id="ARBA00022679"/>
    </source>
</evidence>
<dbReference type="PANTHER" id="PTHR37079:SF4">
    <property type="entry name" value="SERINE_THREONINE-PROTEIN KINASE ATM"/>
    <property type="match status" value="1"/>
</dbReference>
<comment type="caution">
    <text evidence="11">The sequence shown here is derived from an EMBL/GenBank/DDBJ whole genome shotgun (WGS) entry which is preliminary data.</text>
</comment>
<evidence type="ECO:0000259" key="9">
    <source>
        <dbReference type="PROSITE" id="PS50290"/>
    </source>
</evidence>
<evidence type="ECO:0000313" key="12">
    <source>
        <dbReference type="Proteomes" id="UP001562425"/>
    </source>
</evidence>
<dbReference type="PANTHER" id="PTHR37079">
    <property type="entry name" value="SERINE/THREONINE-PROTEIN KINASE ATM"/>
    <property type="match status" value="1"/>
</dbReference>
<feature type="domain" description="FATC" evidence="10">
    <location>
        <begin position="347"/>
        <end position="379"/>
    </location>
</feature>
<evidence type="ECO:0000256" key="8">
    <source>
        <dbReference type="ARBA" id="ARBA00023242"/>
    </source>
</evidence>
<evidence type="ECO:0000256" key="2">
    <source>
        <dbReference type="ARBA" id="ARBA00012513"/>
    </source>
</evidence>
<keyword evidence="4" id="KW-0547">Nucleotide-binding</keyword>
<dbReference type="GO" id="GO:0005524">
    <property type="term" value="F:ATP binding"/>
    <property type="evidence" value="ECO:0007669"/>
    <property type="project" value="UniProtKB-KW"/>
</dbReference>
<evidence type="ECO:0000256" key="4">
    <source>
        <dbReference type="ARBA" id="ARBA00022741"/>
    </source>
</evidence>
<keyword evidence="12" id="KW-1185">Reference proteome</keyword>
<comment type="subcellular location">
    <subcellularLocation>
        <location evidence="1">Nucleus</location>
    </subcellularLocation>
</comment>
<dbReference type="SMART" id="SM01343">
    <property type="entry name" value="FATC"/>
    <property type="match status" value="1"/>
</dbReference>
<dbReference type="InterPro" id="IPR000403">
    <property type="entry name" value="PI3/4_kinase_cat_dom"/>
</dbReference>
<evidence type="ECO:0000259" key="10">
    <source>
        <dbReference type="PROSITE" id="PS51190"/>
    </source>
</evidence>
<dbReference type="Proteomes" id="UP001562425">
    <property type="component" value="Unassembled WGS sequence"/>
</dbReference>
<dbReference type="InterPro" id="IPR018936">
    <property type="entry name" value="PI3/4_kinase_CS"/>
</dbReference>
<keyword evidence="5" id="KW-0227">DNA damage</keyword>
<gene>
    <name evidence="11" type="ORF">pipiens_013038</name>
</gene>
<dbReference type="EC" id="2.7.11.1" evidence="2"/>